<proteinExistence type="inferred from homology"/>
<dbReference type="GO" id="GO:0030976">
    <property type="term" value="F:thiamine pyrophosphate binding"/>
    <property type="evidence" value="ECO:0007669"/>
    <property type="project" value="InterPro"/>
</dbReference>
<evidence type="ECO:0000313" key="7">
    <source>
        <dbReference type="EMBL" id="MBB4911133.1"/>
    </source>
</evidence>
<accession>A0A7W7QCT3</accession>
<dbReference type="Proteomes" id="UP000520767">
    <property type="component" value="Unassembled WGS sequence"/>
</dbReference>
<dbReference type="Pfam" id="PF02776">
    <property type="entry name" value="TPP_enzyme_N"/>
    <property type="match status" value="1"/>
</dbReference>
<keyword evidence="2 3" id="KW-0786">Thiamine pyrophosphate</keyword>
<feature type="domain" description="Thiamine pyrophosphate enzyme N-terminal TPP-binding" evidence="6">
    <location>
        <begin position="4"/>
        <end position="119"/>
    </location>
</feature>
<feature type="domain" description="Thiamine pyrophosphate enzyme central" evidence="4">
    <location>
        <begin position="190"/>
        <end position="327"/>
    </location>
</feature>
<dbReference type="EC" id="2.2.1.6" evidence="7"/>
<dbReference type="GO" id="GO:0009099">
    <property type="term" value="P:L-valine biosynthetic process"/>
    <property type="evidence" value="ECO:0007669"/>
    <property type="project" value="TreeGrafter"/>
</dbReference>
<evidence type="ECO:0000256" key="3">
    <source>
        <dbReference type="RuleBase" id="RU362132"/>
    </source>
</evidence>
<dbReference type="PANTHER" id="PTHR18968:SF120">
    <property type="entry name" value="ACETOLACTATE SYNTHASE LARGE SUBUNIT"/>
    <property type="match status" value="1"/>
</dbReference>
<dbReference type="NCBIfam" id="NF006052">
    <property type="entry name" value="PRK08199.1"/>
    <property type="match status" value="1"/>
</dbReference>
<dbReference type="InterPro" id="IPR012001">
    <property type="entry name" value="Thiamin_PyroP_enz_TPP-bd_dom"/>
</dbReference>
<dbReference type="Gene3D" id="3.40.50.1220">
    <property type="entry name" value="TPP-binding domain"/>
    <property type="match status" value="1"/>
</dbReference>
<evidence type="ECO:0000256" key="1">
    <source>
        <dbReference type="ARBA" id="ARBA00007812"/>
    </source>
</evidence>
<evidence type="ECO:0000259" key="6">
    <source>
        <dbReference type="Pfam" id="PF02776"/>
    </source>
</evidence>
<dbReference type="RefSeq" id="WP_184815172.1">
    <property type="nucleotide sequence ID" value="NZ_JACHJQ010000009.1"/>
</dbReference>
<dbReference type="GO" id="GO:0000287">
    <property type="term" value="F:magnesium ion binding"/>
    <property type="evidence" value="ECO:0007669"/>
    <property type="project" value="InterPro"/>
</dbReference>
<dbReference type="InterPro" id="IPR012000">
    <property type="entry name" value="Thiamin_PyroP_enz_cen_dom"/>
</dbReference>
<comment type="similarity">
    <text evidence="1 3">Belongs to the TPP enzyme family.</text>
</comment>
<feature type="domain" description="Thiamine pyrophosphate enzyme TPP-binding" evidence="5">
    <location>
        <begin position="373"/>
        <end position="517"/>
    </location>
</feature>
<evidence type="ECO:0000313" key="8">
    <source>
        <dbReference type="Proteomes" id="UP000520767"/>
    </source>
</evidence>
<gene>
    <name evidence="7" type="ORF">FHR82_007393</name>
</gene>
<dbReference type="SUPFAM" id="SSF52518">
    <property type="entry name" value="Thiamin diphosphate-binding fold (THDP-binding)"/>
    <property type="match status" value="2"/>
</dbReference>
<dbReference type="Pfam" id="PF02775">
    <property type="entry name" value="TPP_enzyme_C"/>
    <property type="match status" value="1"/>
</dbReference>
<organism evidence="7 8">
    <name type="scientific">Actinophytocola algeriensis</name>
    <dbReference type="NCBI Taxonomy" id="1768010"/>
    <lineage>
        <taxon>Bacteria</taxon>
        <taxon>Bacillati</taxon>
        <taxon>Actinomycetota</taxon>
        <taxon>Actinomycetes</taxon>
        <taxon>Pseudonocardiales</taxon>
        <taxon>Pseudonocardiaceae</taxon>
    </lineage>
</organism>
<evidence type="ECO:0000259" key="5">
    <source>
        <dbReference type="Pfam" id="PF02775"/>
    </source>
</evidence>
<dbReference type="InterPro" id="IPR045229">
    <property type="entry name" value="TPP_enz"/>
</dbReference>
<dbReference type="Pfam" id="PF00205">
    <property type="entry name" value="TPP_enzyme_M"/>
    <property type="match status" value="1"/>
</dbReference>
<dbReference type="EMBL" id="JACHJQ010000009">
    <property type="protein sequence ID" value="MBB4911133.1"/>
    <property type="molecule type" value="Genomic_DNA"/>
</dbReference>
<dbReference type="GO" id="GO:0005948">
    <property type="term" value="C:acetolactate synthase complex"/>
    <property type="evidence" value="ECO:0007669"/>
    <property type="project" value="TreeGrafter"/>
</dbReference>
<dbReference type="CDD" id="cd00568">
    <property type="entry name" value="TPP_enzymes"/>
    <property type="match status" value="1"/>
</dbReference>
<dbReference type="GO" id="GO:0009097">
    <property type="term" value="P:isoleucine biosynthetic process"/>
    <property type="evidence" value="ECO:0007669"/>
    <property type="project" value="TreeGrafter"/>
</dbReference>
<reference evidence="7 8" key="1">
    <citation type="submission" date="2020-08" db="EMBL/GenBank/DDBJ databases">
        <title>Genomic Encyclopedia of Type Strains, Phase III (KMG-III): the genomes of soil and plant-associated and newly described type strains.</title>
        <authorList>
            <person name="Whitman W."/>
        </authorList>
    </citation>
    <scope>NUCLEOTIDE SEQUENCE [LARGE SCALE GENOMIC DNA]</scope>
    <source>
        <strain evidence="7 8">CECT 8960</strain>
    </source>
</reference>
<keyword evidence="7" id="KW-0808">Transferase</keyword>
<dbReference type="FunFam" id="3.40.50.970:FF:000007">
    <property type="entry name" value="Acetolactate synthase"/>
    <property type="match status" value="1"/>
</dbReference>
<comment type="caution">
    <text evidence="7">The sequence shown here is derived from an EMBL/GenBank/DDBJ whole genome shotgun (WGS) entry which is preliminary data.</text>
</comment>
<dbReference type="InterPro" id="IPR029035">
    <property type="entry name" value="DHS-like_NAD/FAD-binding_dom"/>
</dbReference>
<protein>
    <submittedName>
        <fullName evidence="7">Acetolactate synthase-1/2/3 large subunit</fullName>
        <ecNumber evidence="7">2.2.1.6</ecNumber>
    </submittedName>
</protein>
<dbReference type="Gene3D" id="3.40.50.970">
    <property type="match status" value="2"/>
</dbReference>
<keyword evidence="8" id="KW-1185">Reference proteome</keyword>
<evidence type="ECO:0000256" key="2">
    <source>
        <dbReference type="ARBA" id="ARBA00023052"/>
    </source>
</evidence>
<sequence length="524" mass="55174">MRLAGHVIVEQLAECGSDLAFCVPGESYLPVLDGLYAHRDKIRLITARQETGAAMMAAAYGKLTGRPGICLVTRGPGATNASGGVHVARQDAAPMLLLVGQVPTGNRDRVAFQEVDIRAMYAPLAKAVFRVDDPDRAAEFVARAMVTAVSGEPGPVVLELPEDVLSASTAAPVVPAVPPVVPAPSAADVEAFVSTLTGARRPLLVVGGTGWTAEATRAVRRFAEAARIPLATAVRHQDLVDPRSPVFVGTLGLSTTPGLSAAVADADVLAFVGTRPDALTVDDFALLDVPVPQQTLLHVHPDPVVLHRVHRADLAIVAGPARFAAALPAVSGDSSPWLSRLREDYLRGPAPSVAAEFMRLLAERVPDPVVSSGAGAYTAWPQRHHRFTTFPSHLGTQSGSMGFGLPAAITAQLVHPDRPAVAFAGDGCFLMTAQELSTAVRYGLAPLVVVVNNNSYGTIRDHQQRRFPGREYGTDLVNPDFAAFARSFGAAGERVRTPDEFAAALDRVRGKAAVIEIEVGGLSR</sequence>
<dbReference type="CDD" id="cd07035">
    <property type="entry name" value="TPP_PYR_POX_like"/>
    <property type="match status" value="1"/>
</dbReference>
<name>A0A7W7QCT3_9PSEU</name>
<dbReference type="InterPro" id="IPR029061">
    <property type="entry name" value="THDP-binding"/>
</dbReference>
<dbReference type="SUPFAM" id="SSF52467">
    <property type="entry name" value="DHS-like NAD/FAD-binding domain"/>
    <property type="match status" value="1"/>
</dbReference>
<dbReference type="GO" id="GO:0050660">
    <property type="term" value="F:flavin adenine dinucleotide binding"/>
    <property type="evidence" value="ECO:0007669"/>
    <property type="project" value="TreeGrafter"/>
</dbReference>
<dbReference type="PANTHER" id="PTHR18968">
    <property type="entry name" value="THIAMINE PYROPHOSPHATE ENZYMES"/>
    <property type="match status" value="1"/>
</dbReference>
<dbReference type="InterPro" id="IPR011766">
    <property type="entry name" value="TPP_enzyme_TPP-bd"/>
</dbReference>
<dbReference type="GO" id="GO:0003984">
    <property type="term" value="F:acetolactate synthase activity"/>
    <property type="evidence" value="ECO:0007669"/>
    <property type="project" value="UniProtKB-EC"/>
</dbReference>
<dbReference type="AlphaFoldDB" id="A0A7W7QCT3"/>
<evidence type="ECO:0000259" key="4">
    <source>
        <dbReference type="Pfam" id="PF00205"/>
    </source>
</evidence>